<protein>
    <recommendedName>
        <fullName evidence="6">Probable membrane transporter protein</fullName>
    </recommendedName>
</protein>
<proteinExistence type="inferred from homology"/>
<sequence length="130" mass="13913">MLYLIGFLGGIIGGMGMGGGTILIPALILFLNIDPKIAQSINLLSSIPMTIFALMVHIKNKNTILKLIIPIATFGVIGAVIGSLVANHLSSELLRKIFGVFLLSIGCLEIYKGIKCPPKSCKCSFKKIKK</sequence>
<evidence type="ECO:0000256" key="4">
    <source>
        <dbReference type="ARBA" id="ARBA00022989"/>
    </source>
</evidence>
<dbReference type="GO" id="GO:0005886">
    <property type="term" value="C:plasma membrane"/>
    <property type="evidence" value="ECO:0007669"/>
    <property type="project" value="UniProtKB-SubCell"/>
</dbReference>
<reference evidence="7 8" key="1">
    <citation type="submission" date="2014-09" db="EMBL/GenBank/DDBJ databases">
        <authorList>
            <person name="Hornung B.V."/>
        </authorList>
    </citation>
    <scope>NUCLEOTIDE SEQUENCE [LARGE SCALE GENOMIC DNA]</scope>
    <source>
        <strain evidence="7 8">FRIFI</strain>
    </source>
</reference>
<dbReference type="InterPro" id="IPR051598">
    <property type="entry name" value="TSUP/Inactive_protease-like"/>
</dbReference>
<evidence type="ECO:0000256" key="3">
    <source>
        <dbReference type="ARBA" id="ARBA00022692"/>
    </source>
</evidence>
<dbReference type="Pfam" id="PF01925">
    <property type="entry name" value="TauE"/>
    <property type="match status" value="1"/>
</dbReference>
<name>A0A2P2BUE3_9FIRM</name>
<feature type="transmembrane region" description="Helical" evidence="6">
    <location>
        <begin position="67"/>
        <end position="87"/>
    </location>
</feature>
<organism evidence="7 8">
    <name type="scientific">Romboutsia hominis</name>
    <dbReference type="NCBI Taxonomy" id="1507512"/>
    <lineage>
        <taxon>Bacteria</taxon>
        <taxon>Bacillati</taxon>
        <taxon>Bacillota</taxon>
        <taxon>Clostridia</taxon>
        <taxon>Peptostreptococcales</taxon>
        <taxon>Peptostreptococcaceae</taxon>
        <taxon>Romboutsia</taxon>
    </lineage>
</organism>
<dbReference type="InterPro" id="IPR002781">
    <property type="entry name" value="TM_pro_TauE-like"/>
</dbReference>
<keyword evidence="3 6" id="KW-0812">Transmembrane</keyword>
<evidence type="ECO:0000256" key="1">
    <source>
        <dbReference type="ARBA" id="ARBA00004141"/>
    </source>
</evidence>
<evidence type="ECO:0000313" key="8">
    <source>
        <dbReference type="Proteomes" id="UP000245695"/>
    </source>
</evidence>
<gene>
    <name evidence="7" type="ORF">FRIFI_2427</name>
</gene>
<comment type="subcellular location">
    <subcellularLocation>
        <location evidence="6">Cell membrane</location>
        <topology evidence="6">Multi-pass membrane protein</topology>
    </subcellularLocation>
    <subcellularLocation>
        <location evidence="1">Membrane</location>
        <topology evidence="1">Multi-pass membrane protein</topology>
    </subcellularLocation>
</comment>
<dbReference type="PANTHER" id="PTHR43701">
    <property type="entry name" value="MEMBRANE TRANSPORTER PROTEIN MJ0441-RELATED"/>
    <property type="match status" value="1"/>
</dbReference>
<keyword evidence="4 6" id="KW-1133">Transmembrane helix</keyword>
<evidence type="ECO:0000313" key="7">
    <source>
        <dbReference type="EMBL" id="CEI73952.1"/>
    </source>
</evidence>
<dbReference type="AlphaFoldDB" id="A0A2P2BUE3"/>
<comment type="similarity">
    <text evidence="2 6">Belongs to the 4-toluene sulfonate uptake permease (TSUP) (TC 2.A.102) family.</text>
</comment>
<evidence type="ECO:0000256" key="2">
    <source>
        <dbReference type="ARBA" id="ARBA00009142"/>
    </source>
</evidence>
<feature type="transmembrane region" description="Helical" evidence="6">
    <location>
        <begin position="7"/>
        <end position="31"/>
    </location>
</feature>
<feature type="transmembrane region" description="Helical" evidence="6">
    <location>
        <begin position="93"/>
        <end position="111"/>
    </location>
</feature>
<feature type="transmembrane region" description="Helical" evidence="6">
    <location>
        <begin position="37"/>
        <end position="55"/>
    </location>
</feature>
<keyword evidence="5 6" id="KW-0472">Membrane</keyword>
<keyword evidence="8" id="KW-1185">Reference proteome</keyword>
<dbReference type="Proteomes" id="UP000245695">
    <property type="component" value="Chromosome 1"/>
</dbReference>
<dbReference type="KEGG" id="rhom:FRIFI_2427"/>
<dbReference type="EMBL" id="LN650648">
    <property type="protein sequence ID" value="CEI73952.1"/>
    <property type="molecule type" value="Genomic_DNA"/>
</dbReference>
<evidence type="ECO:0000256" key="5">
    <source>
        <dbReference type="ARBA" id="ARBA00023136"/>
    </source>
</evidence>
<evidence type="ECO:0000256" key="6">
    <source>
        <dbReference type="RuleBase" id="RU363041"/>
    </source>
</evidence>
<dbReference type="RefSeq" id="WP_166505991.1">
    <property type="nucleotide sequence ID" value="NZ_JAKNTL010000007.1"/>
</dbReference>
<dbReference type="PANTHER" id="PTHR43701:SF2">
    <property type="entry name" value="MEMBRANE TRANSPORTER PROTEIN YJNA-RELATED"/>
    <property type="match status" value="1"/>
</dbReference>
<accession>A0A2P2BUE3</accession>
<keyword evidence="6" id="KW-1003">Cell membrane</keyword>